<name>A0A9X3L928_9BACI</name>
<evidence type="ECO:0000313" key="2">
    <source>
        <dbReference type="EMBL" id="MCZ8532221.1"/>
    </source>
</evidence>
<feature type="transmembrane region" description="Helical" evidence="1">
    <location>
        <begin position="492"/>
        <end position="514"/>
    </location>
</feature>
<keyword evidence="1" id="KW-1133">Transmembrane helix</keyword>
<dbReference type="EMBL" id="JAMKBI010000002">
    <property type="protein sequence ID" value="MCZ8532221.1"/>
    <property type="molecule type" value="Genomic_DNA"/>
</dbReference>
<reference evidence="2" key="1">
    <citation type="submission" date="2022-05" db="EMBL/GenBank/DDBJ databases">
        <authorList>
            <person name="Colautti A."/>
            <person name="Iacumin L."/>
        </authorList>
    </citation>
    <scope>NUCLEOTIDE SEQUENCE</scope>
    <source>
        <strain evidence="2">DSM 30747</strain>
    </source>
</reference>
<dbReference type="RefSeq" id="WP_269920851.1">
    <property type="nucleotide sequence ID" value="NZ_JAMKBI010000002.1"/>
</dbReference>
<feature type="transmembrane region" description="Helical" evidence="1">
    <location>
        <begin position="202"/>
        <end position="221"/>
    </location>
</feature>
<organism evidence="2 3">
    <name type="scientific">Psychrobacillus psychrodurans</name>
    <dbReference type="NCBI Taxonomy" id="126157"/>
    <lineage>
        <taxon>Bacteria</taxon>
        <taxon>Bacillati</taxon>
        <taxon>Bacillota</taxon>
        <taxon>Bacilli</taxon>
        <taxon>Bacillales</taxon>
        <taxon>Bacillaceae</taxon>
        <taxon>Psychrobacillus</taxon>
    </lineage>
</organism>
<keyword evidence="3" id="KW-1185">Reference proteome</keyword>
<feature type="transmembrane region" description="Helical" evidence="1">
    <location>
        <begin position="85"/>
        <end position="113"/>
    </location>
</feature>
<protein>
    <submittedName>
        <fullName evidence="2">Uncharacterized protein</fullName>
    </submittedName>
</protein>
<feature type="transmembrane region" description="Helical" evidence="1">
    <location>
        <begin position="161"/>
        <end position="190"/>
    </location>
</feature>
<dbReference type="Proteomes" id="UP001152172">
    <property type="component" value="Unassembled WGS sequence"/>
</dbReference>
<feature type="transmembrane region" description="Helical" evidence="1">
    <location>
        <begin position="260"/>
        <end position="283"/>
    </location>
</feature>
<keyword evidence="1" id="KW-0472">Membrane</keyword>
<dbReference type="AlphaFoldDB" id="A0A9X3L928"/>
<gene>
    <name evidence="2" type="ORF">M9R61_02520</name>
</gene>
<accession>A0A9X3L928</accession>
<keyword evidence="1" id="KW-0812">Transmembrane</keyword>
<evidence type="ECO:0000313" key="3">
    <source>
        <dbReference type="Proteomes" id="UP001152172"/>
    </source>
</evidence>
<evidence type="ECO:0000256" key="1">
    <source>
        <dbReference type="SAM" id="Phobius"/>
    </source>
</evidence>
<proteinExistence type="predicted"/>
<feature type="transmembrane region" description="Helical" evidence="1">
    <location>
        <begin position="377"/>
        <end position="395"/>
    </location>
</feature>
<feature type="transmembrane region" description="Helical" evidence="1">
    <location>
        <begin position="427"/>
        <end position="445"/>
    </location>
</feature>
<feature type="transmembrane region" description="Helical" evidence="1">
    <location>
        <begin position="520"/>
        <end position="537"/>
    </location>
</feature>
<feature type="transmembrane region" description="Helical" evidence="1">
    <location>
        <begin position="62"/>
        <end position="79"/>
    </location>
</feature>
<feature type="transmembrane region" description="Helical" evidence="1">
    <location>
        <begin position="134"/>
        <end position="155"/>
    </location>
</feature>
<comment type="caution">
    <text evidence="2">The sequence shown here is derived from an EMBL/GenBank/DDBJ whole genome shotgun (WGS) entry which is preliminary data.</text>
</comment>
<sequence>MNDFASLRILDRFRPAFQKLNIDYDVMRLILQLKLTMDSRRMPAIFSGSNVKKEGNQFLKSLWMYALFGILFLVPFLFLGNEFLFSLTIMFSSLFVILMTSMVSDFSAVLLDIRDKNILHSKPISEKTLNAAKITHIMIYMVLLTGAFVIIPLIVSIFKFGIIFALLFLIEIILISSLAVVLTAFVYLFILRFFSGEMLKDIINYVQIFLAIGMAVSYQLVGRVFQIVNIDISYTFAWWHMLLPPFWFAAPFELILNKDFSFHIIVLSLLALVAPFLAIALYIRLMPTFERNLSKLQSDTNRRKKKNRKLQLVFAKILCRTKEERTFYKFASLMLKEERELKLKIFPLLGFAVIFPFIFLFNTLSTGSYEEMKSGNSFMVIYFALIMIPSVVQMLEYSGNYKGQWIFYAAPIKNKSIVYSATLKASIMNYFIPILTMLSVIFLWIFSFKIILDLVVVLLATIALTLVSYGIFKKGKFPFTSSHEHTQTNAFFKVFGSMFIVGLMAALHAVVLIIPYGLPVYAFILLISIFVGWKLMFSKG</sequence>
<feature type="transmembrane region" description="Helical" evidence="1">
    <location>
        <begin position="451"/>
        <end position="472"/>
    </location>
</feature>
<feature type="transmembrane region" description="Helical" evidence="1">
    <location>
        <begin position="345"/>
        <end position="365"/>
    </location>
</feature>